<reference evidence="1" key="1">
    <citation type="submission" date="2021-06" db="EMBL/GenBank/DDBJ databases">
        <authorList>
            <person name="Kallberg Y."/>
            <person name="Tangrot J."/>
            <person name="Rosling A."/>
        </authorList>
    </citation>
    <scope>NUCLEOTIDE SEQUENCE</scope>
    <source>
        <strain evidence="1">AU212A</strain>
    </source>
</reference>
<gene>
    <name evidence="1" type="ORF">SCALOS_LOCUS238</name>
</gene>
<proteinExistence type="predicted"/>
<sequence>MVTQLSPELLGNFFEQVDNDIATLRSMSLVNRFWCRVGIPILWRTPFRIKVRYLWRQPYHNNFAPKLRNIIPVLISFLDSESRQLLKDKDVLLINSLPSSNFDYISFLRELDVHVLHEIVDEWLDHIGINTINEYNDQEDSVIINGHYYKKSRTIYLVIELCKLILRHSNKITSLFISNDIVKGDIIVPYCTFLKNLVSFHGASKSLSYLETLNIRGPYIDDNLLSNLSKICHNVSTLDLNVMNGYFGPDFTTACLPNFIKNQHNLQRIYLGCFYKDISPIIEALQTQIHSIIDIQFASCKFSQSSLMESLMNKCTKLRTITLRSHLNDIKDMKLMIQPLVNCNLTILQHLSLDLWIYEDNRFETIVRYLQKILERYGKSLNQLRLRFDYNKNPNILHEIGQHCINLNTLIFPYHRRDDLDHLLSLLPKLKNLKKLIIEAWNRVYYADEFFPHVGDLIIQTTSRNFEMYWIINNETIDTFLKKCNNLTDHIKSFTYYCKDDPVLHCGVWRAYGDMLEKRGLIRDWSIQILTQYFSSNVQRELSYHIIIFKVV</sequence>
<evidence type="ECO:0000313" key="1">
    <source>
        <dbReference type="EMBL" id="CAG8435912.1"/>
    </source>
</evidence>
<accession>A0ACA9JUC4</accession>
<name>A0ACA9JUC4_9GLOM</name>
<dbReference type="Proteomes" id="UP000789860">
    <property type="component" value="Unassembled WGS sequence"/>
</dbReference>
<protein>
    <submittedName>
        <fullName evidence="1">3025_t:CDS:1</fullName>
    </submittedName>
</protein>
<dbReference type="EMBL" id="CAJVPM010000099">
    <property type="protein sequence ID" value="CAG8435912.1"/>
    <property type="molecule type" value="Genomic_DNA"/>
</dbReference>
<keyword evidence="2" id="KW-1185">Reference proteome</keyword>
<evidence type="ECO:0000313" key="2">
    <source>
        <dbReference type="Proteomes" id="UP000789860"/>
    </source>
</evidence>
<comment type="caution">
    <text evidence="1">The sequence shown here is derived from an EMBL/GenBank/DDBJ whole genome shotgun (WGS) entry which is preliminary data.</text>
</comment>
<organism evidence="1 2">
    <name type="scientific">Scutellospora calospora</name>
    <dbReference type="NCBI Taxonomy" id="85575"/>
    <lineage>
        <taxon>Eukaryota</taxon>
        <taxon>Fungi</taxon>
        <taxon>Fungi incertae sedis</taxon>
        <taxon>Mucoromycota</taxon>
        <taxon>Glomeromycotina</taxon>
        <taxon>Glomeromycetes</taxon>
        <taxon>Diversisporales</taxon>
        <taxon>Gigasporaceae</taxon>
        <taxon>Scutellospora</taxon>
    </lineage>
</organism>